<feature type="compositionally biased region" description="Basic residues" evidence="1">
    <location>
        <begin position="231"/>
        <end position="244"/>
    </location>
</feature>
<sequence>MPVTTGEGATAVTPDMEVVKEWKTSNAQALGLFQLKLSPTLQWIIKDTAKETWDALKAEYDVPSLPEIFTFFQGLVMARTAKGQNPDHSANLIRQCVAKLSENDFPVSSNFQAMFLLNSLPKSYETVKTQMFVSNKGKDLTFDNILPFIKQEYNRRHMDGVAAYATRISGVQRYTGQSPNWNGQKKFCPCNPNPNSGKPNNQNQNAGNKGNKGKQPAQPQQNQQKSDGKKNNKKKSNKKGKGKKPNGAISVMMAEITDLPQKEEPQSPKEEKPSEDGKVPTKCVNHFCTSPDKTVYGIFTTGRNRKTWYVCKQCYNMHSHSFARQKILQKAALVRLPIDETAYAFLRGDFQLSKTFTVLKTDQIPPKTPPTTKEEVNIGDIFPSESFEHIFGNLPSGKHLMTHKYPNQVQDVIPTETSESTVPRNPINRFKNKQPHKSDHGHAMRRWSRHMEAKIQAWIPKAQYDPTMIPMPENVKFHIELLNNNLSIDSTLFASHRFAKIILDLIETKKNYIQNRAQQLGHDYKKQPAIVDFLDALDVYAKYPQSTSFAPHSTPISFCSEACHKCTWRDERHTEFCGMGLWQMADHDDTGDRYWIFFTRIRNTLFRLHDPIEPLIKILNCVVTKEHNLYMRNYAKMEFHRHPSAVCEADCQCCTSGLPKHITYLSKGEYKFNQIAPEKYVHEDPTNPGIEAGERFKFGDHPVDYIDWNTPNPSRAPTPKLNQDFKTVFCVTCNYPHHLDNWPVAATCIPIMFNSVQEGFPPKRNPRGFNNKSIKKPFTEALSSTDDPILLKDPWKKEKDYAET</sequence>
<evidence type="ECO:0000313" key="3">
    <source>
        <dbReference type="Proteomes" id="UP000054988"/>
    </source>
</evidence>
<dbReference type="Pfam" id="PF14223">
    <property type="entry name" value="Retrotran_gag_2"/>
    <property type="match status" value="1"/>
</dbReference>
<evidence type="ECO:0000313" key="2">
    <source>
        <dbReference type="EMBL" id="KTB42372.1"/>
    </source>
</evidence>
<dbReference type="Proteomes" id="UP000054988">
    <property type="component" value="Unassembled WGS sequence"/>
</dbReference>
<dbReference type="EMBL" id="LATX01001339">
    <property type="protein sequence ID" value="KTB42372.1"/>
    <property type="molecule type" value="Genomic_DNA"/>
</dbReference>
<feature type="region of interest" description="Disordered" evidence="1">
    <location>
        <begin position="175"/>
        <end position="279"/>
    </location>
</feature>
<proteinExistence type="predicted"/>
<feature type="compositionally biased region" description="Low complexity" evidence="1">
    <location>
        <begin position="197"/>
        <end position="225"/>
    </location>
</feature>
<organism evidence="2 3">
    <name type="scientific">Moniliophthora roreri</name>
    <name type="common">Frosty pod rot fungus</name>
    <name type="synonym">Monilia roreri</name>
    <dbReference type="NCBI Taxonomy" id="221103"/>
    <lineage>
        <taxon>Eukaryota</taxon>
        <taxon>Fungi</taxon>
        <taxon>Dikarya</taxon>
        <taxon>Basidiomycota</taxon>
        <taxon>Agaricomycotina</taxon>
        <taxon>Agaricomycetes</taxon>
        <taxon>Agaricomycetidae</taxon>
        <taxon>Agaricales</taxon>
        <taxon>Marasmiineae</taxon>
        <taxon>Marasmiaceae</taxon>
        <taxon>Moniliophthora</taxon>
    </lineage>
</organism>
<evidence type="ECO:0000256" key="1">
    <source>
        <dbReference type="SAM" id="MobiDB-lite"/>
    </source>
</evidence>
<accession>A0A0W0G1E1</accession>
<comment type="caution">
    <text evidence="2">The sequence shown here is derived from an EMBL/GenBank/DDBJ whole genome shotgun (WGS) entry which is preliminary data.</text>
</comment>
<reference evidence="2 3" key="1">
    <citation type="submission" date="2015-12" db="EMBL/GenBank/DDBJ databases">
        <title>Draft genome sequence of Moniliophthora roreri, the causal agent of frosty pod rot of cacao.</title>
        <authorList>
            <person name="Aime M.C."/>
            <person name="Diaz-Valderrama J.R."/>
            <person name="Kijpornyongpan T."/>
            <person name="Phillips-Mora W."/>
        </authorList>
    </citation>
    <scope>NUCLEOTIDE SEQUENCE [LARGE SCALE GENOMIC DNA]</scope>
    <source>
        <strain evidence="2 3">MCA 2952</strain>
    </source>
</reference>
<name>A0A0W0G1E1_MONRR</name>
<feature type="compositionally biased region" description="Basic and acidic residues" evidence="1">
    <location>
        <begin position="260"/>
        <end position="279"/>
    </location>
</feature>
<feature type="region of interest" description="Disordered" evidence="1">
    <location>
        <begin position="416"/>
        <end position="440"/>
    </location>
</feature>
<gene>
    <name evidence="2" type="ORF">WG66_5053</name>
</gene>
<protein>
    <submittedName>
        <fullName evidence="2">Uncharacterized protein</fullName>
    </submittedName>
</protein>
<dbReference type="AlphaFoldDB" id="A0A0W0G1E1"/>